<evidence type="ECO:0000313" key="3">
    <source>
        <dbReference type="Proteomes" id="UP000326837"/>
    </source>
</evidence>
<accession>A0A5K7X7B6</accession>
<reference evidence="3" key="1">
    <citation type="submission" date="2019-10" db="EMBL/GenBank/DDBJ databases">
        <title>Lacipirellula parvula gen. nov., sp. nov., representing a lineage of planctomycetes widespread in freshwater anoxic habitats, and description of the family Lacipirellulaceae.</title>
        <authorList>
            <person name="Dedysh S.N."/>
            <person name="Kulichevskaya I.S."/>
            <person name="Beletsky A.V."/>
            <person name="Rakitin A.L."/>
            <person name="Mardanov A.V."/>
            <person name="Ivanova A.A."/>
            <person name="Saltykova V.X."/>
            <person name="Rijpstra W.I.C."/>
            <person name="Sinninghe Damste J.S."/>
            <person name="Ravin N.V."/>
        </authorList>
    </citation>
    <scope>NUCLEOTIDE SEQUENCE [LARGE SCALE GENOMIC DNA]</scope>
    <source>
        <strain evidence="3">PX69</strain>
    </source>
</reference>
<organism evidence="2 3">
    <name type="scientific">Lacipirellula parvula</name>
    <dbReference type="NCBI Taxonomy" id="2650471"/>
    <lineage>
        <taxon>Bacteria</taxon>
        <taxon>Pseudomonadati</taxon>
        <taxon>Planctomycetota</taxon>
        <taxon>Planctomycetia</taxon>
        <taxon>Pirellulales</taxon>
        <taxon>Lacipirellulaceae</taxon>
        <taxon>Lacipirellula</taxon>
    </lineage>
</organism>
<dbReference type="Proteomes" id="UP000326837">
    <property type="component" value="Chromosome"/>
</dbReference>
<gene>
    <name evidence="2" type="ORF">PLANPX_2102</name>
</gene>
<keyword evidence="1" id="KW-1133">Transmembrane helix</keyword>
<protein>
    <recommendedName>
        <fullName evidence="4">DUF4956 domain-containing protein</fullName>
    </recommendedName>
</protein>
<evidence type="ECO:0000256" key="1">
    <source>
        <dbReference type="SAM" id="Phobius"/>
    </source>
</evidence>
<evidence type="ECO:0000313" key="2">
    <source>
        <dbReference type="EMBL" id="BBO32490.1"/>
    </source>
</evidence>
<dbReference type="InterPro" id="IPR032531">
    <property type="entry name" value="DUF4956"/>
</dbReference>
<keyword evidence="1" id="KW-0472">Membrane</keyword>
<keyword evidence="3" id="KW-1185">Reference proteome</keyword>
<dbReference type="EMBL" id="AP021861">
    <property type="protein sequence ID" value="BBO32490.1"/>
    <property type="molecule type" value="Genomic_DNA"/>
</dbReference>
<feature type="transmembrane region" description="Helical" evidence="1">
    <location>
        <begin position="55"/>
        <end position="88"/>
    </location>
</feature>
<feature type="transmembrane region" description="Helical" evidence="1">
    <location>
        <begin position="24"/>
        <end position="43"/>
    </location>
</feature>
<dbReference type="KEGG" id="lpav:PLANPX_2102"/>
<dbReference type="AlphaFoldDB" id="A0A5K7X7B6"/>
<name>A0A5K7X7B6_9BACT</name>
<keyword evidence="1" id="KW-0812">Transmembrane</keyword>
<dbReference type="RefSeq" id="WP_152098446.1">
    <property type="nucleotide sequence ID" value="NZ_AP021861.1"/>
</dbReference>
<feature type="transmembrane region" description="Helical" evidence="1">
    <location>
        <begin position="118"/>
        <end position="137"/>
    </location>
</feature>
<evidence type="ECO:0008006" key="4">
    <source>
        <dbReference type="Google" id="ProtNLM"/>
    </source>
</evidence>
<proteinExistence type="predicted"/>
<dbReference type="Pfam" id="PF16316">
    <property type="entry name" value="DUF4956"/>
    <property type="match status" value="1"/>
</dbReference>
<sequence length="235" mass="26050">MNIGSWIDMILYSDHGSLSQPTTLAFTLLLAFAIGQIIGWVYLATNTTPDTTKAFVASLVVMPVIVALLMMLMAGSLMVAFGLLAVFAVVRFRNVLRDTRDTVFVLWAIVEGMSVGTFRYSTAVIGTIAIGIVLAYLRITNFGVDRRYDGLLCVEISGDQKLGRDAMTRLLYRHASRWDVAVDQTTPGQGSVVTYRLHLRDRSRSGDLRMELADEGQLHEVSYVHQPAPSKKDFQ</sequence>